<reference evidence="1 2" key="1">
    <citation type="submission" date="2014-07" db="EMBL/GenBank/DDBJ databases">
        <title>Genome Sequence of Rhodococcus opacus Strain R7, a Biodegrader of Mono- and Polycyclic Aromatic Hydrocarbons.</title>
        <authorList>
            <person name="Di Gennaro P."/>
            <person name="Zampolli J."/>
            <person name="Presti I."/>
            <person name="Cappelletti M."/>
            <person name="D'Ursi P."/>
            <person name="Orro A."/>
            <person name="Mezzelani A."/>
            <person name="Milanesi L."/>
        </authorList>
    </citation>
    <scope>NUCLEOTIDE SEQUENCE [LARGE SCALE GENOMIC DNA]</scope>
    <source>
        <strain evidence="1 2">R7</strain>
        <plasmid evidence="1">pPDG3</plasmid>
    </source>
</reference>
<dbReference type="Proteomes" id="UP000028488">
    <property type="component" value="Plasmid pPDG3"/>
</dbReference>
<gene>
    <name evidence="1" type="ORF">EP51_45040</name>
</gene>
<protein>
    <submittedName>
        <fullName evidence="1">Uncharacterized protein</fullName>
    </submittedName>
</protein>
<dbReference type="EMBL" id="CP008950">
    <property type="protein sequence ID" value="AII11212.1"/>
    <property type="molecule type" value="Genomic_DNA"/>
</dbReference>
<sequence>MTTSAMPVLTVPGTDEATAALADWLIRSLVPTVLDGAGMASAADDLCGLAPITCRHIARPRGLRGHERQVLRVIDSIESALRRPPVMADTGEAPLDLAEELRPIPEAILDAAAHIGGTIADIGSPVAALANRLLLLAAIPIGSGWGTMTPEQVRAQATASYCSLLTYLWRHDPGAQISLKGAR</sequence>
<accession>A0A076F1D5</accession>
<organism evidence="1 2">
    <name type="scientific">Rhodococcus opacus</name>
    <name type="common">Nocardia opaca</name>
    <dbReference type="NCBI Taxonomy" id="37919"/>
    <lineage>
        <taxon>Bacteria</taxon>
        <taxon>Bacillati</taxon>
        <taxon>Actinomycetota</taxon>
        <taxon>Actinomycetes</taxon>
        <taxon>Mycobacteriales</taxon>
        <taxon>Nocardiaceae</taxon>
        <taxon>Rhodococcus</taxon>
    </lineage>
</organism>
<name>A0A076F1D5_RHOOP</name>
<dbReference type="AlphaFoldDB" id="A0A076F1D5"/>
<keyword evidence="1" id="KW-0614">Plasmid</keyword>
<geneLocation type="plasmid" evidence="1 2">
    <name>pPDG3</name>
</geneLocation>
<evidence type="ECO:0000313" key="2">
    <source>
        <dbReference type="Proteomes" id="UP000028488"/>
    </source>
</evidence>
<dbReference type="RefSeq" id="WP_128643905.1">
    <property type="nucleotide sequence ID" value="NZ_CP008950.1"/>
</dbReference>
<evidence type="ECO:0000313" key="1">
    <source>
        <dbReference type="EMBL" id="AII11212.1"/>
    </source>
</evidence>
<proteinExistence type="predicted"/>